<dbReference type="WBParaSite" id="TCONS_00006689.p1">
    <property type="protein sequence ID" value="TCONS_00006689.p1"/>
    <property type="gene ID" value="XLOC_004812"/>
</dbReference>
<dbReference type="WBParaSite" id="SSTP_0000039000.1">
    <property type="protein sequence ID" value="SSTP_0000039000.1"/>
    <property type="gene ID" value="SSTP_0000039000"/>
</dbReference>
<organism evidence="2">
    <name type="scientific">Strongyloides stercoralis</name>
    <name type="common">Threadworm</name>
    <dbReference type="NCBI Taxonomy" id="6248"/>
    <lineage>
        <taxon>Eukaryota</taxon>
        <taxon>Metazoa</taxon>
        <taxon>Ecdysozoa</taxon>
        <taxon>Nematoda</taxon>
        <taxon>Chromadorea</taxon>
        <taxon>Rhabditida</taxon>
        <taxon>Tylenchina</taxon>
        <taxon>Panagrolaimomorpha</taxon>
        <taxon>Strongyloidoidea</taxon>
        <taxon>Strongyloididae</taxon>
        <taxon>Strongyloides</taxon>
    </lineage>
</organism>
<evidence type="ECO:0000313" key="2">
    <source>
        <dbReference type="WBParaSite" id="SSTP_0000039000.1"/>
    </source>
</evidence>
<proteinExistence type="predicted"/>
<reference evidence="2" key="1">
    <citation type="submission" date="2015-08" db="UniProtKB">
        <authorList>
            <consortium name="WormBaseParasite"/>
        </authorList>
    </citation>
    <scope>IDENTIFICATION</scope>
</reference>
<dbReference type="AlphaFoldDB" id="A0A0K0DT29"/>
<evidence type="ECO:0000313" key="3">
    <source>
        <dbReference type="WBParaSite" id="TCONS_00006689.p1"/>
    </source>
</evidence>
<evidence type="ECO:0000313" key="1">
    <source>
        <dbReference type="Proteomes" id="UP000035681"/>
    </source>
</evidence>
<sequence length="341" mass="38639">MINNVNGCMPFGVSNCDCQTSPQCNECLSKTYYYNYDQSPMAHQQYSYPTLIESSNTLPPPPQYEVNNNINQEPIIEYNFPEMNNYLTTLSYKIPEKNTSEYFEADKILANSIKKINNEDAYRHAQEIISSSTTDIGTENDLTSSFKIETTSSPQDSAMNYPTADLSTSVNTGFAITVENRNNNSKETYNTFYENKNKINSGNTLPDLSTISPIPYDSKDEIYKIKHESHTKESEIPLQTLYYGYKSYPITKSSDIKIESNFTFKNQMNTICNGVVISKSQEPSLVVALDKCYLFNCSGMNIKNISSESSTKIISFLEVVYLSKIDDKMSLQGYSCFTSKF</sequence>
<keyword evidence="1" id="KW-1185">Reference proteome</keyword>
<name>A0A0K0DT29_STRER</name>
<dbReference type="Proteomes" id="UP000035681">
    <property type="component" value="Unplaced"/>
</dbReference>
<protein>
    <submittedName>
        <fullName evidence="3">Phlebovirus glycoprotein G2 fusion domain-containing protein</fullName>
    </submittedName>
    <submittedName>
        <fullName evidence="2">Velvet domain-containing protein</fullName>
    </submittedName>
</protein>
<accession>A0A0K0DT29</accession>